<dbReference type="Gene3D" id="3.40.50.720">
    <property type="entry name" value="NAD(P)-binding Rossmann-like Domain"/>
    <property type="match status" value="1"/>
</dbReference>
<dbReference type="Pfam" id="PF10728">
    <property type="entry name" value="DUF2520"/>
    <property type="match status" value="1"/>
</dbReference>
<dbReference type="Gene3D" id="1.10.1040.20">
    <property type="entry name" value="ProC-like, C-terminal domain"/>
    <property type="match status" value="1"/>
</dbReference>
<dbReference type="PANTHER" id="PTHR40459">
    <property type="entry name" value="CONSERVED HYPOTHETICAL ALANINE AND LEUCINE RICH PROTEIN"/>
    <property type="match status" value="1"/>
</dbReference>
<dbReference type="InterPro" id="IPR008927">
    <property type="entry name" value="6-PGluconate_DH-like_C_sf"/>
</dbReference>
<feature type="domain" description="Putative oxidoreductase/dehydrogenase Rossmann-like" evidence="1">
    <location>
        <begin position="16"/>
        <end position="130"/>
    </location>
</feature>
<evidence type="ECO:0000313" key="4">
    <source>
        <dbReference type="Proteomes" id="UP000199263"/>
    </source>
</evidence>
<accession>A0A1I1H899</accession>
<evidence type="ECO:0000259" key="1">
    <source>
        <dbReference type="Pfam" id="PF10727"/>
    </source>
</evidence>
<sequence length="332" mass="36849">MRLKLGCCITHGGDTIKIGFIGPGKVGVSLAHYFTHKGIELTGFYGKTIKTTIEAANTTKSKFYNNLEDIINESDILFITTPDDIISIIDKKLSKFDLNNKSICHTSGSLSSTILSNAKNSGALIYSIHPIFAFSKKDTDLKELESIYFSIEGKVTDQYTDVIHLVRSLGNKFFIRGEQTSSLYHLANVFVSNLTLSLLDIGTSYLKELGLSEKDAIMAIYPLVQGNIKSISEKGFVKSLTGPVLRGDVVPITKHLSVLKEEHKELYKILSLNLLNLVSLKDNKNTKNLNDTQIEFINKNESVNVNKENAIKNLMNNSKKHAEIYKILGGLE</sequence>
<dbReference type="RefSeq" id="WP_090087690.1">
    <property type="nucleotide sequence ID" value="NZ_FOMG01000001.1"/>
</dbReference>
<reference evidence="3 4" key="1">
    <citation type="submission" date="2016-10" db="EMBL/GenBank/DDBJ databases">
        <authorList>
            <person name="de Groot N.N."/>
        </authorList>
    </citation>
    <scope>NUCLEOTIDE SEQUENCE [LARGE SCALE GENOMIC DNA]</scope>
    <source>
        <strain evidence="3 4">DSM 12992</strain>
    </source>
</reference>
<proteinExistence type="predicted"/>
<dbReference type="EMBL" id="FOMG01000001">
    <property type="protein sequence ID" value="SFC17673.1"/>
    <property type="molecule type" value="Genomic_DNA"/>
</dbReference>
<dbReference type="Pfam" id="PF10727">
    <property type="entry name" value="Rossmann-like"/>
    <property type="match status" value="1"/>
</dbReference>
<dbReference type="OrthoDB" id="9810755at2"/>
<dbReference type="SUPFAM" id="SSF51735">
    <property type="entry name" value="NAD(P)-binding Rossmann-fold domains"/>
    <property type="match status" value="1"/>
</dbReference>
<name>A0A1I1H899_9CLOT</name>
<dbReference type="InterPro" id="IPR036291">
    <property type="entry name" value="NAD(P)-bd_dom_sf"/>
</dbReference>
<dbReference type="AlphaFoldDB" id="A0A1I1H899"/>
<evidence type="ECO:0000259" key="2">
    <source>
        <dbReference type="Pfam" id="PF10728"/>
    </source>
</evidence>
<dbReference type="Proteomes" id="UP000199263">
    <property type="component" value="Unassembled WGS sequence"/>
</dbReference>
<keyword evidence="4" id="KW-1185">Reference proteome</keyword>
<dbReference type="PANTHER" id="PTHR40459:SF1">
    <property type="entry name" value="CONSERVED HYPOTHETICAL ALANINE AND LEUCINE RICH PROTEIN"/>
    <property type="match status" value="1"/>
</dbReference>
<dbReference type="SUPFAM" id="SSF48179">
    <property type="entry name" value="6-phosphogluconate dehydrogenase C-terminal domain-like"/>
    <property type="match status" value="1"/>
</dbReference>
<dbReference type="InterPro" id="IPR037108">
    <property type="entry name" value="TM1727-like_C_sf"/>
</dbReference>
<dbReference type="STRING" id="119641.SAMN05421842_101138"/>
<feature type="domain" description="DUF2520" evidence="2">
    <location>
        <begin position="147"/>
        <end position="272"/>
    </location>
</feature>
<organism evidence="3 4">
    <name type="scientific">Clostridium uliginosum</name>
    <dbReference type="NCBI Taxonomy" id="119641"/>
    <lineage>
        <taxon>Bacteria</taxon>
        <taxon>Bacillati</taxon>
        <taxon>Bacillota</taxon>
        <taxon>Clostridia</taxon>
        <taxon>Eubacteriales</taxon>
        <taxon>Clostridiaceae</taxon>
        <taxon>Clostridium</taxon>
    </lineage>
</organism>
<evidence type="ECO:0000313" key="3">
    <source>
        <dbReference type="EMBL" id="SFC17673.1"/>
    </source>
</evidence>
<gene>
    <name evidence="3" type="ORF">SAMN05421842_101138</name>
</gene>
<dbReference type="InterPro" id="IPR018931">
    <property type="entry name" value="DUF2520"/>
</dbReference>
<dbReference type="InterPro" id="IPR019665">
    <property type="entry name" value="OxRdtase/DH_put_Rossmann_dom"/>
</dbReference>
<protein>
    <submittedName>
        <fullName evidence="3">Predicted oxidoreductase, contains short-chain dehydrogenase (SDR) and DUF2520 domains</fullName>
    </submittedName>
</protein>